<dbReference type="Gene3D" id="3.40.570.10">
    <property type="entry name" value="Extracellular Endonuclease, subunit A"/>
    <property type="match status" value="1"/>
</dbReference>
<organism evidence="3 4">
    <name type="scientific">Haliangium ochraceum (strain DSM 14365 / JCM 11303 / SMP-2)</name>
    <dbReference type="NCBI Taxonomy" id="502025"/>
    <lineage>
        <taxon>Bacteria</taxon>
        <taxon>Pseudomonadati</taxon>
        <taxon>Myxococcota</taxon>
        <taxon>Polyangia</taxon>
        <taxon>Haliangiales</taxon>
        <taxon>Kofleriaceae</taxon>
        <taxon>Haliangium</taxon>
    </lineage>
</organism>
<gene>
    <name evidence="3" type="ordered locus">Hoch_1403</name>
</gene>
<reference evidence="3 4" key="1">
    <citation type="journal article" date="2010" name="Stand. Genomic Sci.">
        <title>Complete genome sequence of Haliangium ochraceum type strain (SMP-2).</title>
        <authorList>
            <consortium name="US DOE Joint Genome Institute (JGI-PGF)"/>
            <person name="Ivanova N."/>
            <person name="Daum C."/>
            <person name="Lang E."/>
            <person name="Abt B."/>
            <person name="Kopitz M."/>
            <person name="Saunders E."/>
            <person name="Lapidus A."/>
            <person name="Lucas S."/>
            <person name="Glavina Del Rio T."/>
            <person name="Nolan M."/>
            <person name="Tice H."/>
            <person name="Copeland A."/>
            <person name="Cheng J.F."/>
            <person name="Chen F."/>
            <person name="Bruce D."/>
            <person name="Goodwin L."/>
            <person name="Pitluck S."/>
            <person name="Mavromatis K."/>
            <person name="Pati A."/>
            <person name="Mikhailova N."/>
            <person name="Chen A."/>
            <person name="Palaniappan K."/>
            <person name="Land M."/>
            <person name="Hauser L."/>
            <person name="Chang Y.J."/>
            <person name="Jeffries C.D."/>
            <person name="Detter J.C."/>
            <person name="Brettin T."/>
            <person name="Rohde M."/>
            <person name="Goker M."/>
            <person name="Bristow J."/>
            <person name="Markowitz V."/>
            <person name="Eisen J.A."/>
            <person name="Hugenholtz P."/>
            <person name="Kyrpides N.C."/>
            <person name="Klenk H.P."/>
        </authorList>
    </citation>
    <scope>NUCLEOTIDE SEQUENCE [LARGE SCALE GENOMIC DNA]</scope>
    <source>
        <strain evidence="4">DSM 14365 / CIP 107738 / JCM 11303 / AJ 13395 / SMP-2</strain>
    </source>
</reference>
<dbReference type="KEGG" id="hoh:Hoch_1403"/>
<evidence type="ECO:0000313" key="4">
    <source>
        <dbReference type="Proteomes" id="UP000001880"/>
    </source>
</evidence>
<dbReference type="InterPro" id="IPR044929">
    <property type="entry name" value="DNA/RNA_non-sp_Endonuclease_sf"/>
</dbReference>
<evidence type="ECO:0000313" key="3">
    <source>
        <dbReference type="EMBL" id="ACY13957.1"/>
    </source>
</evidence>
<evidence type="ECO:0000259" key="2">
    <source>
        <dbReference type="Pfam" id="PF13930"/>
    </source>
</evidence>
<dbReference type="RefSeq" id="WP_012826566.1">
    <property type="nucleotide sequence ID" value="NC_013440.1"/>
</dbReference>
<accession>D0LUR7</accession>
<dbReference type="SUPFAM" id="SSF54060">
    <property type="entry name" value="His-Me finger endonucleases"/>
    <property type="match status" value="1"/>
</dbReference>
<dbReference type="eggNOG" id="COG1864">
    <property type="taxonomic scope" value="Bacteria"/>
</dbReference>
<dbReference type="AlphaFoldDB" id="D0LUR7"/>
<dbReference type="Pfam" id="PF13930">
    <property type="entry name" value="Endonuclea_NS_2"/>
    <property type="match status" value="1"/>
</dbReference>
<keyword evidence="1" id="KW-0732">Signal</keyword>
<dbReference type="HOGENOM" id="CLU_1072934_0_0_7"/>
<dbReference type="InterPro" id="IPR044925">
    <property type="entry name" value="His-Me_finger_sf"/>
</dbReference>
<feature type="domain" description="Type VII secretion system protein EssD-like" evidence="2">
    <location>
        <begin position="92"/>
        <end position="221"/>
    </location>
</feature>
<sequence>MNKSASRVSALSHSLLVCAALVGTASCELSGPDMDPAQQLENDFGGPDGLVDFFESHSEDEIRDTLAAYELGYVTEASVTDCPKTFGSSFRSTWYSITGEHYYIDSKGRPSKAYAYLPPAITEARNSSCQASVGQWGDAANPGTDYDGGHLIGSQLGGWGARANLVPQQSNFNRGNYVQLENKMANCDGLSSGRMLYSVTVSYPSSSTLIPSNWNVFIKDQAQGDYVSLNFTNSHQGGSNGTNERARGVDFLSANGCN</sequence>
<dbReference type="InterPro" id="IPR044927">
    <property type="entry name" value="Endonuclea_NS_2"/>
</dbReference>
<dbReference type="Proteomes" id="UP000001880">
    <property type="component" value="Chromosome"/>
</dbReference>
<keyword evidence="4" id="KW-1185">Reference proteome</keyword>
<dbReference type="OrthoDB" id="2664633at2"/>
<dbReference type="EMBL" id="CP001804">
    <property type="protein sequence ID" value="ACY13957.1"/>
    <property type="molecule type" value="Genomic_DNA"/>
</dbReference>
<protein>
    <recommendedName>
        <fullName evidence="2">Type VII secretion system protein EssD-like domain-containing protein</fullName>
    </recommendedName>
</protein>
<feature type="chain" id="PRO_5003010596" description="Type VII secretion system protein EssD-like domain-containing protein" evidence="1">
    <location>
        <begin position="20"/>
        <end position="258"/>
    </location>
</feature>
<feature type="signal peptide" evidence="1">
    <location>
        <begin position="1"/>
        <end position="19"/>
    </location>
</feature>
<evidence type="ECO:0000256" key="1">
    <source>
        <dbReference type="SAM" id="SignalP"/>
    </source>
</evidence>
<dbReference type="PROSITE" id="PS51257">
    <property type="entry name" value="PROKAR_LIPOPROTEIN"/>
    <property type="match status" value="1"/>
</dbReference>
<proteinExistence type="predicted"/>
<name>D0LUR7_HALO1</name>